<dbReference type="AlphaFoldDB" id="W1PY98"/>
<sequence>MVVEVQDGVVAVLADDGVEDPLSTLVPIEPATPITFLPCALMGSMGVDDAECKEIRAILDDMGAELMKMSPLV</sequence>
<reference evidence="2" key="1">
    <citation type="journal article" date="2013" name="Science">
        <title>The Amborella genome and the evolution of flowering plants.</title>
        <authorList>
            <consortium name="Amborella Genome Project"/>
        </authorList>
    </citation>
    <scope>NUCLEOTIDE SEQUENCE [LARGE SCALE GENOMIC DNA]</scope>
</reference>
<evidence type="ECO:0000313" key="2">
    <source>
        <dbReference type="Proteomes" id="UP000017836"/>
    </source>
</evidence>
<proteinExistence type="predicted"/>
<name>W1PY98_AMBTC</name>
<dbReference type="Proteomes" id="UP000017836">
    <property type="component" value="Unassembled WGS sequence"/>
</dbReference>
<organism evidence="1 2">
    <name type="scientific">Amborella trichopoda</name>
    <dbReference type="NCBI Taxonomy" id="13333"/>
    <lineage>
        <taxon>Eukaryota</taxon>
        <taxon>Viridiplantae</taxon>
        <taxon>Streptophyta</taxon>
        <taxon>Embryophyta</taxon>
        <taxon>Tracheophyta</taxon>
        <taxon>Spermatophyta</taxon>
        <taxon>Magnoliopsida</taxon>
        <taxon>Amborellales</taxon>
        <taxon>Amborellaceae</taxon>
        <taxon>Amborella</taxon>
    </lineage>
</organism>
<dbReference type="HOGENOM" id="CLU_2708117_0_0_1"/>
<dbReference type="EMBL" id="KI392614">
    <property type="protein sequence ID" value="ERN12465.1"/>
    <property type="molecule type" value="Genomic_DNA"/>
</dbReference>
<protein>
    <submittedName>
        <fullName evidence="1">Uncharacterized protein</fullName>
    </submittedName>
</protein>
<gene>
    <name evidence="1" type="ORF">AMTR_s00025p00158220</name>
</gene>
<dbReference type="Gramene" id="ERN12465">
    <property type="protein sequence ID" value="ERN12465"/>
    <property type="gene ID" value="AMTR_s00025p00158220"/>
</dbReference>
<evidence type="ECO:0000313" key="1">
    <source>
        <dbReference type="EMBL" id="ERN12465.1"/>
    </source>
</evidence>
<accession>W1PY98</accession>
<keyword evidence="2" id="KW-1185">Reference proteome</keyword>